<dbReference type="EMBL" id="CP081864">
    <property type="protein sequence ID" value="QZN95565.1"/>
    <property type="molecule type" value="Genomic_DNA"/>
</dbReference>
<keyword evidence="10" id="KW-1185">Reference proteome</keyword>
<dbReference type="RefSeq" id="WP_222158657.1">
    <property type="nucleotide sequence ID" value="NZ_CP081864.1"/>
</dbReference>
<feature type="transmembrane region" description="Helical" evidence="7">
    <location>
        <begin position="75"/>
        <end position="94"/>
    </location>
</feature>
<feature type="transmembrane region" description="Helical" evidence="7">
    <location>
        <begin position="152"/>
        <end position="172"/>
    </location>
</feature>
<feature type="transmembrane region" description="Helical" evidence="7">
    <location>
        <begin position="100"/>
        <end position="119"/>
    </location>
</feature>
<organism evidence="9 10">
    <name type="scientific">Symbiopectobacterium purcellii</name>
    <dbReference type="NCBI Taxonomy" id="2871826"/>
    <lineage>
        <taxon>Bacteria</taxon>
        <taxon>Pseudomonadati</taxon>
        <taxon>Pseudomonadota</taxon>
        <taxon>Gammaproteobacteria</taxon>
        <taxon>Enterobacterales</taxon>
        <taxon>Enterobacteriaceae</taxon>
    </lineage>
</organism>
<sequence>MSLAKQGMLYVLIASILWGSSGVCAQYLMEHLHISAGWLTMSRLLFSGIILLMLGFLQGQPVFSVFSEKKEATKLFIFSLCGTLTVQFTFLVTIEKSNAATGTILQFLSPTVIVTWFALTRKKLPGMFVCAAILTSLAGTFLLVTHGNPTSLSISPAALIWGIASAFAAAFYSTYSSGLISRHGTLLVVGWSMFIAGVSMMPFFLLPEENIAVNGLGLFAFFYLIIVGTAVTFSLYLKGASLIGGQKASILSCAEPLTSAVLSLLLLGITFTLPDWLGTLLILSSVLLIAMDAKGKLHQ</sequence>
<reference evidence="9 10" key="1">
    <citation type="submission" date="2021-08" db="EMBL/GenBank/DDBJ databases">
        <title>Culture and genomic analysis of Symbiopectobacterium purcellii sp. nov. gen. nov., isolated from the leafhopper Empoasca decipiens.</title>
        <authorList>
            <person name="Nadal-Jimenez P."/>
            <person name="Siozios S."/>
            <person name="Halliday N."/>
            <person name="Camara M."/>
            <person name="Hurst G.D.D."/>
        </authorList>
    </citation>
    <scope>NUCLEOTIDE SEQUENCE [LARGE SCALE GENOMIC DNA]</scope>
    <source>
        <strain evidence="9 10">SyEd1</strain>
    </source>
</reference>
<dbReference type="Pfam" id="PF00892">
    <property type="entry name" value="EamA"/>
    <property type="match status" value="2"/>
</dbReference>
<accession>A0ABX9AP54</accession>
<evidence type="ECO:0000256" key="7">
    <source>
        <dbReference type="SAM" id="Phobius"/>
    </source>
</evidence>
<evidence type="ECO:0000256" key="3">
    <source>
        <dbReference type="ARBA" id="ARBA00022475"/>
    </source>
</evidence>
<feature type="transmembrane region" description="Helical" evidence="7">
    <location>
        <begin position="184"/>
        <end position="205"/>
    </location>
</feature>
<evidence type="ECO:0000256" key="6">
    <source>
        <dbReference type="ARBA" id="ARBA00023136"/>
    </source>
</evidence>
<keyword evidence="3" id="KW-1003">Cell membrane</keyword>
<feature type="transmembrane region" description="Helical" evidence="7">
    <location>
        <begin position="249"/>
        <end position="270"/>
    </location>
</feature>
<keyword evidence="5 7" id="KW-1133">Transmembrane helix</keyword>
<feature type="transmembrane region" description="Helical" evidence="7">
    <location>
        <begin position="7"/>
        <end position="29"/>
    </location>
</feature>
<feature type="transmembrane region" description="Helical" evidence="7">
    <location>
        <begin position="126"/>
        <end position="146"/>
    </location>
</feature>
<evidence type="ECO:0000259" key="8">
    <source>
        <dbReference type="Pfam" id="PF00892"/>
    </source>
</evidence>
<keyword evidence="4 7" id="KW-0812">Transmembrane</keyword>
<dbReference type="PANTHER" id="PTHR32322:SF2">
    <property type="entry name" value="EAMA DOMAIN-CONTAINING PROTEIN"/>
    <property type="match status" value="1"/>
</dbReference>
<name>A0ABX9AP54_9ENTR</name>
<feature type="domain" description="EamA" evidence="8">
    <location>
        <begin position="7"/>
        <end position="144"/>
    </location>
</feature>
<gene>
    <name evidence="9" type="ORF">K6K13_20775</name>
</gene>
<evidence type="ECO:0000256" key="2">
    <source>
        <dbReference type="ARBA" id="ARBA00007362"/>
    </source>
</evidence>
<evidence type="ECO:0000256" key="4">
    <source>
        <dbReference type="ARBA" id="ARBA00022692"/>
    </source>
</evidence>
<feature type="transmembrane region" description="Helical" evidence="7">
    <location>
        <begin position="276"/>
        <end position="293"/>
    </location>
</feature>
<keyword evidence="6 7" id="KW-0472">Membrane</keyword>
<comment type="subcellular location">
    <subcellularLocation>
        <location evidence="1">Cell membrane</location>
        <topology evidence="1">Multi-pass membrane protein</topology>
    </subcellularLocation>
</comment>
<evidence type="ECO:0000313" key="10">
    <source>
        <dbReference type="Proteomes" id="UP000825886"/>
    </source>
</evidence>
<dbReference type="InterPro" id="IPR050638">
    <property type="entry name" value="AA-Vitamin_Transporters"/>
</dbReference>
<proteinExistence type="inferred from homology"/>
<dbReference type="InterPro" id="IPR000620">
    <property type="entry name" value="EamA_dom"/>
</dbReference>
<dbReference type="Proteomes" id="UP000825886">
    <property type="component" value="Chromosome"/>
</dbReference>
<feature type="domain" description="EamA" evidence="8">
    <location>
        <begin position="158"/>
        <end position="290"/>
    </location>
</feature>
<dbReference type="InterPro" id="IPR037185">
    <property type="entry name" value="EmrE-like"/>
</dbReference>
<evidence type="ECO:0000256" key="1">
    <source>
        <dbReference type="ARBA" id="ARBA00004651"/>
    </source>
</evidence>
<evidence type="ECO:0000256" key="5">
    <source>
        <dbReference type="ARBA" id="ARBA00022989"/>
    </source>
</evidence>
<evidence type="ECO:0000313" key="9">
    <source>
        <dbReference type="EMBL" id="QZN95565.1"/>
    </source>
</evidence>
<feature type="transmembrane region" description="Helical" evidence="7">
    <location>
        <begin position="211"/>
        <end position="237"/>
    </location>
</feature>
<comment type="similarity">
    <text evidence="2">Belongs to the EamA transporter family.</text>
</comment>
<protein>
    <submittedName>
        <fullName evidence="9">EamA family transporter</fullName>
    </submittedName>
</protein>
<dbReference type="SUPFAM" id="SSF103481">
    <property type="entry name" value="Multidrug resistance efflux transporter EmrE"/>
    <property type="match status" value="2"/>
</dbReference>
<dbReference type="PANTHER" id="PTHR32322">
    <property type="entry name" value="INNER MEMBRANE TRANSPORTER"/>
    <property type="match status" value="1"/>
</dbReference>